<dbReference type="Pfam" id="PF12323">
    <property type="entry name" value="HTH_OrfB_IS605"/>
    <property type="match status" value="1"/>
</dbReference>
<dbReference type="RefSeq" id="WP_146246784.1">
    <property type="nucleotide sequence ID" value="NZ_QGGR01000052.1"/>
</dbReference>
<keyword evidence="3" id="KW-1185">Reference proteome</keyword>
<evidence type="ECO:0000313" key="3">
    <source>
        <dbReference type="Proteomes" id="UP000245697"/>
    </source>
</evidence>
<feature type="non-terminal residue" evidence="2">
    <location>
        <position position="94"/>
    </location>
</feature>
<sequence length="94" mass="10813">MQLRYHFRVYPTPGQQIELARAFGCARVVFNDGLRLRQQAREQDLPYVTDAELSRRIITQAKSTPERAWLGEVSAVVLQQALADLNTAYRNFFA</sequence>
<proteinExistence type="predicted"/>
<dbReference type="Proteomes" id="UP000245697">
    <property type="component" value="Unassembled WGS sequence"/>
</dbReference>
<accession>A0A316EDJ4</accession>
<organism evidence="2 3">
    <name type="scientific">Actinoplanes xinjiangensis</name>
    <dbReference type="NCBI Taxonomy" id="512350"/>
    <lineage>
        <taxon>Bacteria</taxon>
        <taxon>Bacillati</taxon>
        <taxon>Actinomycetota</taxon>
        <taxon>Actinomycetes</taxon>
        <taxon>Micromonosporales</taxon>
        <taxon>Micromonosporaceae</taxon>
        <taxon>Actinoplanes</taxon>
    </lineage>
</organism>
<reference evidence="2 3" key="1">
    <citation type="submission" date="2018-05" db="EMBL/GenBank/DDBJ databases">
        <title>Genomic Encyclopedia of Archaeal and Bacterial Type Strains, Phase II (KMG-II): from individual species to whole genera.</title>
        <authorList>
            <person name="Goeker M."/>
        </authorList>
    </citation>
    <scope>NUCLEOTIDE SEQUENCE [LARGE SCALE GENOMIC DNA]</scope>
    <source>
        <strain evidence="2 3">DSM 45184</strain>
    </source>
</reference>
<dbReference type="OrthoDB" id="6230307at2"/>
<name>A0A316EDJ4_9ACTN</name>
<feature type="domain" description="Transposase putative helix-turn-helix" evidence="1">
    <location>
        <begin position="1"/>
        <end position="43"/>
    </location>
</feature>
<comment type="caution">
    <text evidence="2">The sequence shown here is derived from an EMBL/GenBank/DDBJ whole genome shotgun (WGS) entry which is preliminary data.</text>
</comment>
<dbReference type="AlphaFoldDB" id="A0A316EDJ4"/>
<evidence type="ECO:0000313" key="2">
    <source>
        <dbReference type="EMBL" id="PWK27726.1"/>
    </source>
</evidence>
<protein>
    <submittedName>
        <fullName evidence="2">Helix-turn-helix protein</fullName>
    </submittedName>
</protein>
<dbReference type="InterPro" id="IPR021027">
    <property type="entry name" value="Transposase_put_HTH"/>
</dbReference>
<dbReference type="EMBL" id="QGGR01000052">
    <property type="protein sequence ID" value="PWK27726.1"/>
    <property type="molecule type" value="Genomic_DNA"/>
</dbReference>
<evidence type="ECO:0000259" key="1">
    <source>
        <dbReference type="Pfam" id="PF12323"/>
    </source>
</evidence>
<gene>
    <name evidence="2" type="ORF">BC793_1521</name>
</gene>